<evidence type="ECO:0000256" key="1">
    <source>
        <dbReference type="ARBA" id="ARBA00004477"/>
    </source>
</evidence>
<keyword evidence="2" id="KW-0812">Transmembrane</keyword>
<keyword evidence="4" id="KW-1133">Transmembrane helix</keyword>
<dbReference type="EMBL" id="MU865951">
    <property type="protein sequence ID" value="KAK4447238.1"/>
    <property type="molecule type" value="Genomic_DNA"/>
</dbReference>
<protein>
    <recommendedName>
        <fullName evidence="7">Reticulon domain-containing protein</fullName>
    </recommendedName>
</protein>
<feature type="compositionally biased region" description="Basic and acidic residues" evidence="6">
    <location>
        <begin position="367"/>
        <end position="378"/>
    </location>
</feature>
<feature type="compositionally biased region" description="Polar residues" evidence="6">
    <location>
        <begin position="276"/>
        <end position="287"/>
    </location>
</feature>
<feature type="domain" description="Reticulon" evidence="7">
    <location>
        <begin position="73"/>
        <end position="213"/>
    </location>
</feature>
<keyword evidence="5" id="KW-0472">Membrane</keyword>
<evidence type="ECO:0000256" key="4">
    <source>
        <dbReference type="ARBA" id="ARBA00022989"/>
    </source>
</evidence>
<evidence type="ECO:0000313" key="8">
    <source>
        <dbReference type="EMBL" id="KAK4447238.1"/>
    </source>
</evidence>
<dbReference type="GO" id="GO:0005789">
    <property type="term" value="C:endoplasmic reticulum membrane"/>
    <property type="evidence" value="ECO:0007669"/>
    <property type="project" value="UniProtKB-SubCell"/>
</dbReference>
<proteinExistence type="predicted"/>
<keyword evidence="3" id="KW-0256">Endoplasmic reticulum</keyword>
<keyword evidence="9" id="KW-1185">Reference proteome</keyword>
<sequence>MSNSAYVVMPVGVGKDGTAPTRQETARMASAIQHSVYEHTHPKPPPPALPPRPEEKGPLKEILAHQDSLYKYISWEDPVRTMSSYLIILSLVSGFHFMPLTLWALKAGAYTFGAVSVAEFASRSFGPDTFLSRMRPRPYRKVPERFLNAALKDVHDLTQYGVVQGQKILFGQDLDKTFAAFLLSTALYFLVQLASPFTLSLTALTLLYLSPLVTSPAGRQLASAVAHDSGVLAGDIASKAVDSGKSAIDSGKSLASSAMDRGQNLASSAMDRGQSLAHSTVESSKSAIDSVESGKSMATSTIQSGQNLAHSTVESSKSAMGRGRELADEGMATVSGQTAKAHDSVSDASGRMGAAASNVVGAGSGQGEKRKHDTKPGSEDESNYVVDRKPRVDSPSSIPRASQRMSHPTEAATQEDHGRKTHVYSDPLNSRT</sequence>
<feature type="region of interest" description="Disordered" evidence="6">
    <location>
        <begin position="30"/>
        <end position="56"/>
    </location>
</feature>
<feature type="compositionally biased region" description="Polar residues" evidence="6">
    <location>
        <begin position="296"/>
        <end position="318"/>
    </location>
</feature>
<name>A0AAV9GIQ1_9PEZI</name>
<evidence type="ECO:0000256" key="2">
    <source>
        <dbReference type="ARBA" id="ARBA00022692"/>
    </source>
</evidence>
<dbReference type="InterPro" id="IPR003388">
    <property type="entry name" value="Reticulon"/>
</dbReference>
<dbReference type="AlphaFoldDB" id="A0AAV9GIQ1"/>
<evidence type="ECO:0000259" key="7">
    <source>
        <dbReference type="Pfam" id="PF02453"/>
    </source>
</evidence>
<gene>
    <name evidence="8" type="ORF">QBC34DRAFT_382488</name>
</gene>
<evidence type="ECO:0000256" key="3">
    <source>
        <dbReference type="ARBA" id="ARBA00022824"/>
    </source>
</evidence>
<organism evidence="8 9">
    <name type="scientific">Podospora aff. communis PSN243</name>
    <dbReference type="NCBI Taxonomy" id="3040156"/>
    <lineage>
        <taxon>Eukaryota</taxon>
        <taxon>Fungi</taxon>
        <taxon>Dikarya</taxon>
        <taxon>Ascomycota</taxon>
        <taxon>Pezizomycotina</taxon>
        <taxon>Sordariomycetes</taxon>
        <taxon>Sordariomycetidae</taxon>
        <taxon>Sordariales</taxon>
        <taxon>Podosporaceae</taxon>
        <taxon>Podospora</taxon>
    </lineage>
</organism>
<evidence type="ECO:0000256" key="6">
    <source>
        <dbReference type="SAM" id="MobiDB-lite"/>
    </source>
</evidence>
<evidence type="ECO:0000256" key="5">
    <source>
        <dbReference type="ARBA" id="ARBA00023136"/>
    </source>
</evidence>
<accession>A0AAV9GIQ1</accession>
<comment type="subcellular location">
    <subcellularLocation>
        <location evidence="1">Endoplasmic reticulum membrane</location>
        <topology evidence="1">Multi-pass membrane protein</topology>
    </subcellularLocation>
</comment>
<reference evidence="8" key="1">
    <citation type="journal article" date="2023" name="Mol. Phylogenet. Evol.">
        <title>Genome-scale phylogeny and comparative genomics of the fungal order Sordariales.</title>
        <authorList>
            <person name="Hensen N."/>
            <person name="Bonometti L."/>
            <person name="Westerberg I."/>
            <person name="Brannstrom I.O."/>
            <person name="Guillou S."/>
            <person name="Cros-Aarteil S."/>
            <person name="Calhoun S."/>
            <person name="Haridas S."/>
            <person name="Kuo A."/>
            <person name="Mondo S."/>
            <person name="Pangilinan J."/>
            <person name="Riley R."/>
            <person name="LaButti K."/>
            <person name="Andreopoulos B."/>
            <person name="Lipzen A."/>
            <person name="Chen C."/>
            <person name="Yan M."/>
            <person name="Daum C."/>
            <person name="Ng V."/>
            <person name="Clum A."/>
            <person name="Steindorff A."/>
            <person name="Ohm R.A."/>
            <person name="Martin F."/>
            <person name="Silar P."/>
            <person name="Natvig D.O."/>
            <person name="Lalanne C."/>
            <person name="Gautier V."/>
            <person name="Ament-Velasquez S.L."/>
            <person name="Kruys A."/>
            <person name="Hutchinson M.I."/>
            <person name="Powell A.J."/>
            <person name="Barry K."/>
            <person name="Miller A.N."/>
            <person name="Grigoriev I.V."/>
            <person name="Debuchy R."/>
            <person name="Gladieux P."/>
            <person name="Hiltunen Thoren M."/>
            <person name="Johannesson H."/>
        </authorList>
    </citation>
    <scope>NUCLEOTIDE SEQUENCE</scope>
    <source>
        <strain evidence="8">PSN243</strain>
    </source>
</reference>
<comment type="caution">
    <text evidence="8">The sequence shown here is derived from an EMBL/GenBank/DDBJ whole genome shotgun (WGS) entry which is preliminary data.</text>
</comment>
<dbReference type="Pfam" id="PF02453">
    <property type="entry name" value="Reticulon"/>
    <property type="match status" value="1"/>
</dbReference>
<dbReference type="Proteomes" id="UP001321760">
    <property type="component" value="Unassembled WGS sequence"/>
</dbReference>
<feature type="region of interest" description="Disordered" evidence="6">
    <location>
        <begin position="264"/>
        <end position="432"/>
    </location>
</feature>
<evidence type="ECO:0000313" key="9">
    <source>
        <dbReference type="Proteomes" id="UP001321760"/>
    </source>
</evidence>
<feature type="compositionally biased region" description="Polar residues" evidence="6">
    <location>
        <begin position="394"/>
        <end position="406"/>
    </location>
</feature>
<reference evidence="8" key="2">
    <citation type="submission" date="2023-05" db="EMBL/GenBank/DDBJ databases">
        <authorList>
            <consortium name="Lawrence Berkeley National Laboratory"/>
            <person name="Steindorff A."/>
            <person name="Hensen N."/>
            <person name="Bonometti L."/>
            <person name="Westerberg I."/>
            <person name="Brannstrom I.O."/>
            <person name="Guillou S."/>
            <person name="Cros-Aarteil S."/>
            <person name="Calhoun S."/>
            <person name="Haridas S."/>
            <person name="Kuo A."/>
            <person name="Mondo S."/>
            <person name="Pangilinan J."/>
            <person name="Riley R."/>
            <person name="Labutti K."/>
            <person name="Andreopoulos B."/>
            <person name="Lipzen A."/>
            <person name="Chen C."/>
            <person name="Yanf M."/>
            <person name="Daum C."/>
            <person name="Ng V."/>
            <person name="Clum A."/>
            <person name="Ohm R."/>
            <person name="Martin F."/>
            <person name="Silar P."/>
            <person name="Natvig D."/>
            <person name="Lalanne C."/>
            <person name="Gautier V."/>
            <person name="Ament-Velasquez S.L."/>
            <person name="Kruys A."/>
            <person name="Hutchinson M.I."/>
            <person name="Powell A.J."/>
            <person name="Barry K."/>
            <person name="Miller A.N."/>
            <person name="Grigoriev I.V."/>
            <person name="Debuchy R."/>
            <person name="Gladieux P."/>
            <person name="Thoren M.H."/>
            <person name="Johannesson H."/>
        </authorList>
    </citation>
    <scope>NUCLEOTIDE SEQUENCE</scope>
    <source>
        <strain evidence="8">PSN243</strain>
    </source>
</reference>